<dbReference type="KEGG" id="mng:MNEG_5712"/>
<reference evidence="3 4" key="1">
    <citation type="journal article" date="2013" name="BMC Genomics">
        <title>Reconstruction of the lipid metabolism for the microalga Monoraphidium neglectum from its genome sequence reveals characteristics suitable for biofuel production.</title>
        <authorList>
            <person name="Bogen C."/>
            <person name="Al-Dilaimi A."/>
            <person name="Albersmeier A."/>
            <person name="Wichmann J."/>
            <person name="Grundmann M."/>
            <person name="Rupp O."/>
            <person name="Lauersen K.J."/>
            <person name="Blifernez-Klassen O."/>
            <person name="Kalinowski J."/>
            <person name="Goesmann A."/>
            <person name="Mussgnug J.H."/>
            <person name="Kruse O."/>
        </authorList>
    </citation>
    <scope>NUCLEOTIDE SEQUENCE [LARGE SCALE GENOMIC DNA]</scope>
    <source>
        <strain evidence="3 4">SAG 48.87</strain>
    </source>
</reference>
<evidence type="ECO:0000256" key="1">
    <source>
        <dbReference type="SAM" id="Coils"/>
    </source>
</evidence>
<evidence type="ECO:0000256" key="2">
    <source>
        <dbReference type="SAM" id="MobiDB-lite"/>
    </source>
</evidence>
<feature type="compositionally biased region" description="Gly residues" evidence="2">
    <location>
        <begin position="153"/>
        <end position="163"/>
    </location>
</feature>
<feature type="compositionally biased region" description="Gly residues" evidence="2">
    <location>
        <begin position="129"/>
        <end position="144"/>
    </location>
</feature>
<gene>
    <name evidence="3" type="ORF">MNEG_5712</name>
</gene>
<proteinExistence type="predicted"/>
<sequence length="266" mass="26579">MQHPSDAAEVALTSIVDIASQQQLAIGKREAREQAAALATASEEIRRWKAVADEALAAKARLLERSRELEVQRDESMSINRELLAGYKRVAGELQEASGKVRGYEEQLVALRQQLLDLRSALTSPEAVGDGGSGNGAGPGGDGNGKPWWNVLGGTGGGAAGGSGRKEGGGGEASGAAGAAQAVLQLLQISGQLAREAERDDERRAFFNARTQTPAFPPLGTNGRGAGGGGGGDGESDGSGGGGGGAAGPGEGRAAVGGGGLSPEDA</sequence>
<evidence type="ECO:0000313" key="4">
    <source>
        <dbReference type="Proteomes" id="UP000054498"/>
    </source>
</evidence>
<dbReference type="Proteomes" id="UP000054498">
    <property type="component" value="Unassembled WGS sequence"/>
</dbReference>
<keyword evidence="4" id="KW-1185">Reference proteome</keyword>
<feature type="region of interest" description="Disordered" evidence="2">
    <location>
        <begin position="209"/>
        <end position="266"/>
    </location>
</feature>
<dbReference type="RefSeq" id="XP_013901270.1">
    <property type="nucleotide sequence ID" value="XM_014045816.1"/>
</dbReference>
<dbReference type="AlphaFoldDB" id="A0A0D2N997"/>
<dbReference type="GeneID" id="25738589"/>
<dbReference type="EMBL" id="KK101089">
    <property type="protein sequence ID" value="KIZ02251.1"/>
    <property type="molecule type" value="Genomic_DNA"/>
</dbReference>
<organism evidence="3 4">
    <name type="scientific">Monoraphidium neglectum</name>
    <dbReference type="NCBI Taxonomy" id="145388"/>
    <lineage>
        <taxon>Eukaryota</taxon>
        <taxon>Viridiplantae</taxon>
        <taxon>Chlorophyta</taxon>
        <taxon>core chlorophytes</taxon>
        <taxon>Chlorophyceae</taxon>
        <taxon>CS clade</taxon>
        <taxon>Sphaeropleales</taxon>
        <taxon>Selenastraceae</taxon>
        <taxon>Monoraphidium</taxon>
    </lineage>
</organism>
<evidence type="ECO:0000313" key="3">
    <source>
        <dbReference type="EMBL" id="KIZ02251.1"/>
    </source>
</evidence>
<feature type="compositionally biased region" description="Gly residues" evidence="2">
    <location>
        <begin position="222"/>
        <end position="266"/>
    </location>
</feature>
<keyword evidence="1" id="KW-0175">Coiled coil</keyword>
<feature type="coiled-coil region" evidence="1">
    <location>
        <begin position="52"/>
        <end position="121"/>
    </location>
</feature>
<name>A0A0D2N997_9CHLO</name>
<feature type="region of interest" description="Disordered" evidence="2">
    <location>
        <begin position="124"/>
        <end position="175"/>
    </location>
</feature>
<protein>
    <submittedName>
        <fullName evidence="3">Uncharacterized protein</fullName>
    </submittedName>
</protein>
<accession>A0A0D2N997</accession>